<dbReference type="RefSeq" id="WP_050599830.1">
    <property type="nucleotide sequence ID" value="NZ_JYNE01000021.1"/>
</dbReference>
<protein>
    <recommendedName>
        <fullName evidence="4">PRC-barrel domain-containing protein</fullName>
    </recommendedName>
</protein>
<reference evidence="2" key="1">
    <citation type="submission" date="2015-02" db="EMBL/GenBank/DDBJ databases">
        <authorList>
            <person name="Chooi Y.-H."/>
        </authorList>
    </citation>
    <scope>NUCLEOTIDE SEQUENCE [LARGE SCALE GENOMIC DNA]</scope>
    <source>
        <strain evidence="2">LAMA 915</strain>
    </source>
</reference>
<name>A0A0L1KFP9_9SPHN</name>
<comment type="caution">
    <text evidence="2">The sequence shown here is derived from an EMBL/GenBank/DDBJ whole genome shotgun (WGS) entry which is preliminary data.</text>
</comment>
<dbReference type="PATRIC" id="fig|1306953.7.peg.1162"/>
<sequence>MKIAKLALAAAALTTTAAVAPGVAVAQEAAASVAAGTTVYGNDGAEIGTVETVDGETAILVVDGMKAPVPAAAFGTGENGATLNATKAQIVGMLQAAQQEAMAKRDAALVVGAEAVTAKNAPLGTVLEIEGDNVIIARGGDEANKITLLREHFAAAPDGSLMALLTNEQIDAAMAASAPAAESTGE</sequence>
<dbReference type="AlphaFoldDB" id="A0A0L1KFP9"/>
<keyword evidence="1" id="KW-0732">Signal</keyword>
<feature type="chain" id="PRO_5005554832" description="PRC-barrel domain-containing protein" evidence="1">
    <location>
        <begin position="21"/>
        <end position="186"/>
    </location>
</feature>
<feature type="signal peptide" evidence="1">
    <location>
        <begin position="1"/>
        <end position="20"/>
    </location>
</feature>
<evidence type="ECO:0008006" key="4">
    <source>
        <dbReference type="Google" id="ProtNLM"/>
    </source>
</evidence>
<evidence type="ECO:0000313" key="3">
    <source>
        <dbReference type="Proteomes" id="UP000037446"/>
    </source>
</evidence>
<dbReference type="EMBL" id="JYNE01000021">
    <property type="protein sequence ID" value="KNH02726.1"/>
    <property type="molecule type" value="Genomic_DNA"/>
</dbReference>
<dbReference type="GeneID" id="93684932"/>
<dbReference type="Proteomes" id="UP000037446">
    <property type="component" value="Unassembled WGS sequence"/>
</dbReference>
<organism evidence="2 3">
    <name type="scientific">Qipengyuania citrea LAMA 915</name>
    <dbReference type="NCBI Taxonomy" id="1306953"/>
    <lineage>
        <taxon>Bacteria</taxon>
        <taxon>Pseudomonadati</taxon>
        <taxon>Pseudomonadota</taxon>
        <taxon>Alphaproteobacteria</taxon>
        <taxon>Sphingomonadales</taxon>
        <taxon>Erythrobacteraceae</taxon>
        <taxon>Qipengyuania</taxon>
    </lineage>
</organism>
<accession>A0A0L1KFP9</accession>
<gene>
    <name evidence="2" type="ORF">J121_1133</name>
</gene>
<proteinExistence type="predicted"/>
<evidence type="ECO:0000313" key="2">
    <source>
        <dbReference type="EMBL" id="KNH02726.1"/>
    </source>
</evidence>
<evidence type="ECO:0000256" key="1">
    <source>
        <dbReference type="SAM" id="SignalP"/>
    </source>
</evidence>